<reference evidence="1" key="1">
    <citation type="submission" date="2021-06" db="EMBL/GenBank/DDBJ databases">
        <authorList>
            <person name="Kallberg Y."/>
            <person name="Tangrot J."/>
            <person name="Rosling A."/>
        </authorList>
    </citation>
    <scope>NUCLEOTIDE SEQUENCE</scope>
    <source>
        <strain evidence="1">MA461A</strain>
    </source>
</reference>
<gene>
    <name evidence="1" type="ORF">RPERSI_LOCUS17838</name>
</gene>
<feature type="non-terminal residue" evidence="1">
    <location>
        <position position="42"/>
    </location>
</feature>
<dbReference type="Proteomes" id="UP000789920">
    <property type="component" value="Unassembled WGS sequence"/>
</dbReference>
<comment type="caution">
    <text evidence="1">The sequence shown here is derived from an EMBL/GenBank/DDBJ whole genome shotgun (WGS) entry which is preliminary data.</text>
</comment>
<evidence type="ECO:0000313" key="1">
    <source>
        <dbReference type="EMBL" id="CAG8782712.1"/>
    </source>
</evidence>
<proteinExistence type="predicted"/>
<dbReference type="EMBL" id="CAJVQC010046240">
    <property type="protein sequence ID" value="CAG8782712.1"/>
    <property type="molecule type" value="Genomic_DNA"/>
</dbReference>
<keyword evidence="2" id="KW-1185">Reference proteome</keyword>
<accession>A0ACA9R8Y6</accession>
<evidence type="ECO:0000313" key="2">
    <source>
        <dbReference type="Proteomes" id="UP000789920"/>
    </source>
</evidence>
<protein>
    <submittedName>
        <fullName evidence="1">24121_t:CDS:1</fullName>
    </submittedName>
</protein>
<feature type="non-terminal residue" evidence="1">
    <location>
        <position position="1"/>
    </location>
</feature>
<name>A0ACA9R8Y6_9GLOM</name>
<organism evidence="1 2">
    <name type="scientific">Racocetra persica</name>
    <dbReference type="NCBI Taxonomy" id="160502"/>
    <lineage>
        <taxon>Eukaryota</taxon>
        <taxon>Fungi</taxon>
        <taxon>Fungi incertae sedis</taxon>
        <taxon>Mucoromycota</taxon>
        <taxon>Glomeromycotina</taxon>
        <taxon>Glomeromycetes</taxon>
        <taxon>Diversisporales</taxon>
        <taxon>Gigasporaceae</taxon>
        <taxon>Racocetra</taxon>
    </lineage>
</organism>
<sequence>ECLEFKNSIIEYDFEINENFITERIFNDNNKDLMINKKIFTT</sequence>